<evidence type="ECO:0000313" key="1">
    <source>
        <dbReference type="EMBL" id="MBP1893008.1"/>
    </source>
</evidence>
<accession>A0ABS4F9U4</accession>
<dbReference type="Proteomes" id="UP000706926">
    <property type="component" value="Unassembled WGS sequence"/>
</dbReference>
<keyword evidence="2" id="KW-1185">Reference proteome</keyword>
<reference evidence="1 2" key="1">
    <citation type="submission" date="2021-03" db="EMBL/GenBank/DDBJ databases">
        <title>Genomic Encyclopedia of Type Strains, Phase IV (KMG-IV): sequencing the most valuable type-strain genomes for metagenomic binning, comparative biology and taxonomic classification.</title>
        <authorList>
            <person name="Goeker M."/>
        </authorList>
    </citation>
    <scope>NUCLEOTIDE SEQUENCE [LARGE SCALE GENOMIC DNA]</scope>
    <source>
        <strain evidence="1 2">DSM 15596</strain>
    </source>
</reference>
<organism evidence="1 2">
    <name type="scientific">Paenibacillus lactis</name>
    <dbReference type="NCBI Taxonomy" id="228574"/>
    <lineage>
        <taxon>Bacteria</taxon>
        <taxon>Bacillati</taxon>
        <taxon>Bacillota</taxon>
        <taxon>Bacilli</taxon>
        <taxon>Bacillales</taxon>
        <taxon>Paenibacillaceae</taxon>
        <taxon>Paenibacillus</taxon>
    </lineage>
</organism>
<sequence>MNQLMLDLQQYGPWIVTHKGDRSCRLLADRHYSRQRPGHPMFTRPGRNLVLRSAAGDAVWVTWSGVRDDGMDAWECTLFRNESSIRSSEMIRFAVTATVAEWGKPPADGIITYVDGRKIRSTNPGCCFKAAGWRRIGKSKHRGLILLQFIQREVSPP</sequence>
<gene>
    <name evidence="1" type="ORF">J2Z18_002110</name>
</gene>
<evidence type="ECO:0000313" key="2">
    <source>
        <dbReference type="Proteomes" id="UP000706926"/>
    </source>
</evidence>
<dbReference type="EMBL" id="JAGGKI010000004">
    <property type="protein sequence ID" value="MBP1893008.1"/>
    <property type="molecule type" value="Genomic_DNA"/>
</dbReference>
<name>A0ABS4F9U4_9BACL</name>
<protein>
    <submittedName>
        <fullName evidence="1">Uncharacterized protein</fullName>
    </submittedName>
</protein>
<proteinExistence type="predicted"/>
<comment type="caution">
    <text evidence="1">The sequence shown here is derived from an EMBL/GenBank/DDBJ whole genome shotgun (WGS) entry which is preliminary data.</text>
</comment>